<evidence type="ECO:0000313" key="3">
    <source>
        <dbReference type="Proteomes" id="UP000030595"/>
    </source>
</evidence>
<keyword evidence="1" id="KW-1133">Transmembrane helix</keyword>
<sequence length="149" mass="16906">MKNNDYYFNEKGSSLVEVLAIVIILSIVGSILFGVIIQGKEQYEDQSQTNQELFDLSYSLKLFTKDLRKALSVESTSANRMTIKDESGSIDRLEYFPIEKKLIKNGDPYIDNVVEFIFSKNGLNVEIINIKLQNESNEISTQIVVRSGN</sequence>
<name>A0A0A3J2K7_9BACL</name>
<comment type="caution">
    <text evidence="2">The sequence shown here is derived from an EMBL/GenBank/DDBJ whole genome shotgun (WGS) entry which is preliminary data.</text>
</comment>
<dbReference type="OrthoDB" id="2968679at2"/>
<feature type="transmembrane region" description="Helical" evidence="1">
    <location>
        <begin position="15"/>
        <end position="37"/>
    </location>
</feature>
<dbReference type="Proteomes" id="UP000030595">
    <property type="component" value="Unassembled WGS sequence"/>
</dbReference>
<gene>
    <name evidence="2" type="ORF">CD30_07335</name>
</gene>
<organism evidence="2 3">
    <name type="scientific">Ureibacillus massiliensis 4400831 = CIP 108448 = CCUG 49529</name>
    <dbReference type="NCBI Taxonomy" id="1211035"/>
    <lineage>
        <taxon>Bacteria</taxon>
        <taxon>Bacillati</taxon>
        <taxon>Bacillota</taxon>
        <taxon>Bacilli</taxon>
        <taxon>Bacillales</taxon>
        <taxon>Caryophanaceae</taxon>
        <taxon>Ureibacillus</taxon>
    </lineage>
</organism>
<accession>A0A0A3J2K7</accession>
<reference evidence="2 3" key="1">
    <citation type="submission" date="2014-02" db="EMBL/GenBank/DDBJ databases">
        <title>Draft genome sequence of Lysinibacillus massiliensis CCUG 49529.</title>
        <authorList>
            <person name="Zhang F."/>
            <person name="Wang G."/>
            <person name="Zhang L."/>
        </authorList>
    </citation>
    <scope>NUCLEOTIDE SEQUENCE [LARGE SCALE GENOMIC DNA]</scope>
    <source>
        <strain evidence="2 3">CCUG 49529</strain>
    </source>
</reference>
<dbReference type="AlphaFoldDB" id="A0A0A3J2K7"/>
<evidence type="ECO:0000256" key="1">
    <source>
        <dbReference type="SAM" id="Phobius"/>
    </source>
</evidence>
<keyword evidence="1" id="KW-0472">Membrane</keyword>
<evidence type="ECO:0008006" key="4">
    <source>
        <dbReference type="Google" id="ProtNLM"/>
    </source>
</evidence>
<proteinExistence type="predicted"/>
<dbReference type="EMBL" id="JPVQ01000009">
    <property type="protein sequence ID" value="KGR91244.1"/>
    <property type="molecule type" value="Genomic_DNA"/>
</dbReference>
<dbReference type="RefSeq" id="WP_036174532.1">
    <property type="nucleotide sequence ID" value="NZ_AVCZ01000009.1"/>
</dbReference>
<keyword evidence="1" id="KW-0812">Transmembrane</keyword>
<evidence type="ECO:0000313" key="2">
    <source>
        <dbReference type="EMBL" id="KGR91244.1"/>
    </source>
</evidence>
<keyword evidence="3" id="KW-1185">Reference proteome</keyword>
<protein>
    <recommendedName>
        <fullName evidence="4">Prepilin-type N-terminal cleavage/methylation domain-containing protein</fullName>
    </recommendedName>
</protein>